<dbReference type="GO" id="GO:0004674">
    <property type="term" value="F:protein serine/threonine kinase activity"/>
    <property type="evidence" value="ECO:0007669"/>
    <property type="project" value="TreeGrafter"/>
</dbReference>
<reference evidence="2" key="1">
    <citation type="submission" date="2023-03" db="EMBL/GenBank/DDBJ databases">
        <title>Massive genome expansion in bonnet fungi (Mycena s.s.) driven by repeated elements and novel gene families across ecological guilds.</title>
        <authorList>
            <consortium name="Lawrence Berkeley National Laboratory"/>
            <person name="Harder C.B."/>
            <person name="Miyauchi S."/>
            <person name="Viragh M."/>
            <person name="Kuo A."/>
            <person name="Thoen E."/>
            <person name="Andreopoulos B."/>
            <person name="Lu D."/>
            <person name="Skrede I."/>
            <person name="Drula E."/>
            <person name="Henrissat B."/>
            <person name="Morin E."/>
            <person name="Kohler A."/>
            <person name="Barry K."/>
            <person name="LaButti K."/>
            <person name="Morin E."/>
            <person name="Salamov A."/>
            <person name="Lipzen A."/>
            <person name="Mereny Z."/>
            <person name="Hegedus B."/>
            <person name="Baldrian P."/>
            <person name="Stursova M."/>
            <person name="Weitz H."/>
            <person name="Taylor A."/>
            <person name="Grigoriev I.V."/>
            <person name="Nagy L.G."/>
            <person name="Martin F."/>
            <person name="Kauserud H."/>
        </authorList>
    </citation>
    <scope>NUCLEOTIDE SEQUENCE</scope>
    <source>
        <strain evidence="2">9284</strain>
    </source>
</reference>
<evidence type="ECO:0000313" key="2">
    <source>
        <dbReference type="EMBL" id="KAJ7619269.1"/>
    </source>
</evidence>
<sequence>MLRQSATRPVPRAPTKSKARASAAKILLYEALISFLQEASKAKAKSSGRDRKETARIQRLLEGYSASMASESLLQALIHSLEDKRTLLDLSSQLGLTTDASLRDCLRADEDHISAHIVSIFDSAAMEQDVLALEGDSARDSSILSNKGALIDQEHARKGHRIVRKLSETCDRLPSSLFITKVAERDTHPRFGGGFGDIYRARYDETFPESLCMISPWMENGTVLAYLDVHGRANVNKLLFEIAKGIQYLHSRNIVHGDLRGANILIKEDWNAYFQSSRNRVWFLTLVY</sequence>
<dbReference type="InterPro" id="IPR000719">
    <property type="entry name" value="Prot_kinase_dom"/>
</dbReference>
<dbReference type="GO" id="GO:0005524">
    <property type="term" value="F:ATP binding"/>
    <property type="evidence" value="ECO:0007669"/>
    <property type="project" value="InterPro"/>
</dbReference>
<dbReference type="Gene3D" id="1.10.510.10">
    <property type="entry name" value="Transferase(Phosphotransferase) domain 1"/>
    <property type="match status" value="1"/>
</dbReference>
<dbReference type="InterPro" id="IPR051681">
    <property type="entry name" value="Ser/Thr_Kinases-Pseudokinases"/>
</dbReference>
<accession>A0AAD7BF46</accession>
<dbReference type="EMBL" id="JARKIF010000018">
    <property type="protein sequence ID" value="KAJ7619269.1"/>
    <property type="molecule type" value="Genomic_DNA"/>
</dbReference>
<dbReference type="PANTHER" id="PTHR44329">
    <property type="entry name" value="SERINE/THREONINE-PROTEIN KINASE TNNI3K-RELATED"/>
    <property type="match status" value="1"/>
</dbReference>
<dbReference type="AlphaFoldDB" id="A0AAD7BF46"/>
<proteinExistence type="predicted"/>
<dbReference type="PROSITE" id="PS00109">
    <property type="entry name" value="PROTEIN_KINASE_TYR"/>
    <property type="match status" value="1"/>
</dbReference>
<organism evidence="2 3">
    <name type="scientific">Roridomyces roridus</name>
    <dbReference type="NCBI Taxonomy" id="1738132"/>
    <lineage>
        <taxon>Eukaryota</taxon>
        <taxon>Fungi</taxon>
        <taxon>Dikarya</taxon>
        <taxon>Basidiomycota</taxon>
        <taxon>Agaricomycotina</taxon>
        <taxon>Agaricomycetes</taxon>
        <taxon>Agaricomycetidae</taxon>
        <taxon>Agaricales</taxon>
        <taxon>Marasmiineae</taxon>
        <taxon>Mycenaceae</taxon>
        <taxon>Roridomyces</taxon>
    </lineage>
</organism>
<feature type="domain" description="Protein kinase" evidence="1">
    <location>
        <begin position="88"/>
        <end position="288"/>
    </location>
</feature>
<dbReference type="PROSITE" id="PS50011">
    <property type="entry name" value="PROTEIN_KINASE_DOM"/>
    <property type="match status" value="1"/>
</dbReference>
<dbReference type="InterPro" id="IPR008266">
    <property type="entry name" value="Tyr_kinase_AS"/>
</dbReference>
<keyword evidence="3" id="KW-1185">Reference proteome</keyword>
<protein>
    <recommendedName>
        <fullName evidence="1">Protein kinase domain-containing protein</fullName>
    </recommendedName>
</protein>
<dbReference type="InterPro" id="IPR001245">
    <property type="entry name" value="Ser-Thr/Tyr_kinase_cat_dom"/>
</dbReference>
<comment type="caution">
    <text evidence="2">The sequence shown here is derived from an EMBL/GenBank/DDBJ whole genome shotgun (WGS) entry which is preliminary data.</text>
</comment>
<evidence type="ECO:0000259" key="1">
    <source>
        <dbReference type="PROSITE" id="PS50011"/>
    </source>
</evidence>
<dbReference type="SUPFAM" id="SSF56112">
    <property type="entry name" value="Protein kinase-like (PK-like)"/>
    <property type="match status" value="1"/>
</dbReference>
<dbReference type="InterPro" id="IPR011009">
    <property type="entry name" value="Kinase-like_dom_sf"/>
</dbReference>
<gene>
    <name evidence="2" type="ORF">FB45DRAFT_1095286</name>
</gene>
<dbReference type="Pfam" id="PF07714">
    <property type="entry name" value="PK_Tyr_Ser-Thr"/>
    <property type="match status" value="1"/>
</dbReference>
<dbReference type="Proteomes" id="UP001221142">
    <property type="component" value="Unassembled WGS sequence"/>
</dbReference>
<name>A0AAD7BF46_9AGAR</name>
<evidence type="ECO:0000313" key="3">
    <source>
        <dbReference type="Proteomes" id="UP001221142"/>
    </source>
</evidence>